<sequence length="370" mass="43314">MKKVLIIQAGFFPAKNYGGPPVSIKNLCLALDGLFDFYIVTQNKELHEKEPLLANNNIWHYMWNINVKYLNAKDFFPYKFNKIVSEIRPSTLYLQSFFSFKIVIPTILYAKKNKVKLIIAPRGELLSGALKKKWKKIPYIYFMKLILPKNTLFQGTSAEEIKSLNFFFPKWDNIFLKNLPSPIDLQSSYHKKKNNTTKFIFLSRIVKKKNLKFALDILKDISENIIFDIYGPIEDLNYWKQCSELIASMPENISINYCGVVSNEDVTKVFNQYDFFLFPTYSENYGHVIVEAMVSNCPVIISDNTPWNDINIVKSGFALPLSEKELFVNAINKAIKMDQQEYNKLIMNNRRFVREFVYDDVSVEMYRELF</sequence>
<organism evidence="3 4">
    <name type="scientific">Enterococcus entomosocium</name>
    <dbReference type="NCBI Taxonomy" id="3034352"/>
    <lineage>
        <taxon>Bacteria</taxon>
        <taxon>Bacillati</taxon>
        <taxon>Bacillota</taxon>
        <taxon>Bacilli</taxon>
        <taxon>Lactobacillales</taxon>
        <taxon>Enterococcaceae</taxon>
        <taxon>Enterococcus</taxon>
    </lineage>
</organism>
<dbReference type="InterPro" id="IPR001296">
    <property type="entry name" value="Glyco_trans_1"/>
</dbReference>
<keyword evidence="1 3" id="KW-0808">Transferase</keyword>
<dbReference type="RefSeq" id="WP_196044653.1">
    <property type="nucleotide sequence ID" value="NZ_JBDKDV010000006.1"/>
</dbReference>
<dbReference type="EC" id="2.4.-.-" evidence="3"/>
<evidence type="ECO:0000313" key="3">
    <source>
        <dbReference type="EMBL" id="MEW3465037.1"/>
    </source>
</evidence>
<dbReference type="EMBL" id="JBFDTB010000002">
    <property type="protein sequence ID" value="MEW3465037.1"/>
    <property type="molecule type" value="Genomic_DNA"/>
</dbReference>
<dbReference type="Gene3D" id="3.40.50.2000">
    <property type="entry name" value="Glycogen Phosphorylase B"/>
    <property type="match status" value="1"/>
</dbReference>
<evidence type="ECO:0000313" key="4">
    <source>
        <dbReference type="Proteomes" id="UP001554047"/>
    </source>
</evidence>
<evidence type="ECO:0000256" key="1">
    <source>
        <dbReference type="ARBA" id="ARBA00022679"/>
    </source>
</evidence>
<dbReference type="GO" id="GO:0016757">
    <property type="term" value="F:glycosyltransferase activity"/>
    <property type="evidence" value="ECO:0007669"/>
    <property type="project" value="UniProtKB-KW"/>
</dbReference>
<protein>
    <submittedName>
        <fullName evidence="3">Glycosyltransferase</fullName>
        <ecNumber evidence="3">2.4.-.-</ecNumber>
    </submittedName>
</protein>
<evidence type="ECO:0000259" key="2">
    <source>
        <dbReference type="Pfam" id="PF00534"/>
    </source>
</evidence>
<keyword evidence="4" id="KW-1185">Reference proteome</keyword>
<name>A0ABV3M9A7_9ENTE</name>
<gene>
    <name evidence="3" type="ORF">AB1I55_02850</name>
</gene>
<feature type="domain" description="Glycosyl transferase family 1" evidence="2">
    <location>
        <begin position="190"/>
        <end position="351"/>
    </location>
</feature>
<proteinExistence type="predicted"/>
<dbReference type="PANTHER" id="PTHR46401:SF2">
    <property type="entry name" value="GLYCOSYLTRANSFERASE WBBK-RELATED"/>
    <property type="match status" value="1"/>
</dbReference>
<dbReference type="Proteomes" id="UP001554047">
    <property type="component" value="Unassembled WGS sequence"/>
</dbReference>
<reference evidence="3 4" key="1">
    <citation type="submission" date="2024-05" db="EMBL/GenBank/DDBJ databases">
        <title>Human gut microbiome strain richness.</title>
        <authorList>
            <person name="Chen-Liaw A."/>
        </authorList>
    </citation>
    <scope>NUCLEOTIDE SEQUENCE [LARGE SCALE GENOMIC DNA]</scope>
    <source>
        <strain evidence="3 4">J1100102st1_G3_J1100102_180507</strain>
    </source>
</reference>
<dbReference type="Pfam" id="PF00534">
    <property type="entry name" value="Glycos_transf_1"/>
    <property type="match status" value="1"/>
</dbReference>
<keyword evidence="3" id="KW-0328">Glycosyltransferase</keyword>
<accession>A0ABV3M9A7</accession>
<dbReference type="PANTHER" id="PTHR46401">
    <property type="entry name" value="GLYCOSYLTRANSFERASE WBBK-RELATED"/>
    <property type="match status" value="1"/>
</dbReference>
<dbReference type="SUPFAM" id="SSF53756">
    <property type="entry name" value="UDP-Glycosyltransferase/glycogen phosphorylase"/>
    <property type="match status" value="1"/>
</dbReference>
<dbReference type="CDD" id="cd03801">
    <property type="entry name" value="GT4_PimA-like"/>
    <property type="match status" value="1"/>
</dbReference>
<comment type="caution">
    <text evidence="3">The sequence shown here is derived from an EMBL/GenBank/DDBJ whole genome shotgun (WGS) entry which is preliminary data.</text>
</comment>